<dbReference type="GO" id="GO:0005975">
    <property type="term" value="P:carbohydrate metabolic process"/>
    <property type="evidence" value="ECO:0007669"/>
    <property type="project" value="InterPro"/>
</dbReference>
<evidence type="ECO:0000313" key="2">
    <source>
        <dbReference type="EMBL" id="SCM77049.1"/>
    </source>
</evidence>
<dbReference type="NCBIfam" id="TIGR02810">
    <property type="entry name" value="agaZ_gatZ"/>
    <property type="match status" value="1"/>
</dbReference>
<name>A0A212LI51_9HYPH</name>
<dbReference type="GO" id="GO:0005886">
    <property type="term" value="C:plasma membrane"/>
    <property type="evidence" value="ECO:0007669"/>
    <property type="project" value="TreeGrafter"/>
</dbReference>
<reference evidence="2" key="1">
    <citation type="submission" date="2016-08" db="EMBL/GenBank/DDBJ databases">
        <authorList>
            <person name="Seilhamer J.J."/>
        </authorList>
    </citation>
    <scope>NUCLEOTIDE SEQUENCE</scope>
    <source>
        <strain evidence="2">86</strain>
    </source>
</reference>
<dbReference type="PANTHER" id="PTHR32502:SF2">
    <property type="entry name" value="D-TAGATOSE-1,6-BISPHOSPHATE ALDOLASE SUBUNIT KBAZ"/>
    <property type="match status" value="1"/>
</dbReference>
<dbReference type="AlphaFoldDB" id="A0A212LI51"/>
<comment type="pathway">
    <text evidence="1">Carbohydrate metabolism.</text>
</comment>
<dbReference type="Pfam" id="PF08013">
    <property type="entry name" value="GatZ_KbaZ-like"/>
    <property type="match status" value="1"/>
</dbReference>
<gene>
    <name evidence="2" type="primary">gatZ</name>
    <name evidence="2" type="ORF">KL86PLE_40854</name>
</gene>
<evidence type="ECO:0000256" key="1">
    <source>
        <dbReference type="ARBA" id="ARBA00005007"/>
    </source>
</evidence>
<organism evidence="2">
    <name type="scientific">uncultured Pleomorphomonas sp</name>
    <dbReference type="NCBI Taxonomy" id="442121"/>
    <lineage>
        <taxon>Bacteria</taxon>
        <taxon>Pseudomonadati</taxon>
        <taxon>Pseudomonadota</taxon>
        <taxon>Alphaproteobacteria</taxon>
        <taxon>Hyphomicrobiales</taxon>
        <taxon>Pleomorphomonadaceae</taxon>
        <taxon>Pleomorphomonas</taxon>
        <taxon>environmental samples</taxon>
    </lineage>
</organism>
<proteinExistence type="predicted"/>
<dbReference type="InterPro" id="IPR013785">
    <property type="entry name" value="Aldolase_TIM"/>
</dbReference>
<dbReference type="Gene3D" id="1.10.400.20">
    <property type="entry name" value="putative tagatose 6-phosphate kinase domain like"/>
    <property type="match status" value="1"/>
</dbReference>
<dbReference type="InterPro" id="IPR012062">
    <property type="entry name" value="GatZ/KbaZ-like"/>
</dbReference>
<protein>
    <submittedName>
        <fullName evidence="2">D-tagatose 1,6-bisphosphate aldolase 2, subunit</fullName>
        <ecNumber evidence="2">4.1.2.40</ecNumber>
    </submittedName>
</protein>
<dbReference type="EMBL" id="FMJD01000008">
    <property type="protein sequence ID" value="SCM77049.1"/>
    <property type="molecule type" value="Genomic_DNA"/>
</dbReference>
<dbReference type="PIRSF" id="PIRSF009264">
    <property type="entry name" value="TagBP_ald_AgaZ"/>
    <property type="match status" value="1"/>
</dbReference>
<dbReference type="EC" id="4.1.2.40" evidence="2"/>
<dbReference type="InterPro" id="IPR050303">
    <property type="entry name" value="GatZ_KbaZ_carbometab"/>
</dbReference>
<accession>A0A212LI51</accession>
<dbReference type="Gene3D" id="3.20.20.70">
    <property type="entry name" value="Aldolase class I"/>
    <property type="match status" value="1"/>
</dbReference>
<dbReference type="SUPFAM" id="SSF51569">
    <property type="entry name" value="Aldolase"/>
    <property type="match status" value="1"/>
</dbReference>
<keyword evidence="2" id="KW-0456">Lyase</keyword>
<dbReference type="GO" id="GO:0009025">
    <property type="term" value="F:tagatose-bisphosphate aldolase activity"/>
    <property type="evidence" value="ECO:0007669"/>
    <property type="project" value="UniProtKB-EC"/>
</dbReference>
<dbReference type="PANTHER" id="PTHR32502">
    <property type="entry name" value="N-ACETYLGALACTOSAMINE PERMEASE II COMPONENT-RELATED"/>
    <property type="match status" value="1"/>
</dbReference>
<sequence>MTGATQRLSAIAARRAAGEIVGITSVCSAHPLVIEAALVGGKRRNADVLIEATCNQVNQDGGYTGMTPGDFRDFVLGIAGTVGFDPGRLVLGGDHLGPNPWKHLPADAAMDKALAMIESYASAGFTKLHLDTSMGCAGEPVALADETTAARAAALAERAEAAVQGDVRPVYVVGTEVPIPGGALEALDHLEVTGAEAARKTIDVHRRAFADRGIAGAFERALAIVVQPGVEFGNAEVVVYRAERARELSAVLATEKRFVFEAHSTDYQPGEALRALVRDGFAILKVGPALTFALREALYGLSEIARILAPDPARPFLPEVMEAAMRASPGDWRKYYSGSEAELAMFRHCSLSDRIRYYWADPTVRAAVDALMAALGGREIPLPLVSQYLGRLHEGVAAGRARAGGARAGARQYRPRPGGLRFRDRECVRPVLQGGSAARPGRIAPLPRVAERAVFSGCRLSVRSPNRHLT</sequence>
<dbReference type="GO" id="GO:0009401">
    <property type="term" value="P:phosphoenolpyruvate-dependent sugar phosphotransferase system"/>
    <property type="evidence" value="ECO:0007669"/>
    <property type="project" value="TreeGrafter"/>
</dbReference>